<evidence type="ECO:0000256" key="1">
    <source>
        <dbReference type="SAM" id="SignalP"/>
    </source>
</evidence>
<sequence>MPFFLLARVLSVAILLLSNRAHGHVMGNDIQCPAGSHASFVHNSYTYNAPLHKFTNITKSWFNIQCNTTGTDGVPGTTRSGVFGGAPFNETLTMYDRPHLGAFAYSFHGDALTYSPPNKSAVHFDGYAETMRLEGICNGRATYIDITISVLQRLDGRI</sequence>
<proteinExistence type="predicted"/>
<evidence type="ECO:0000313" key="2">
    <source>
        <dbReference type="EMBL" id="KAJ7312399.1"/>
    </source>
</evidence>
<feature type="chain" id="PRO_5041925800" evidence="1">
    <location>
        <begin position="24"/>
        <end position="158"/>
    </location>
</feature>
<keyword evidence="1" id="KW-0732">Signal</keyword>
<keyword evidence="3" id="KW-1185">Reference proteome</keyword>
<reference evidence="2" key="1">
    <citation type="submission" date="2023-03" db="EMBL/GenBank/DDBJ databases">
        <title>Massive genome expansion in bonnet fungi (Mycena s.s.) driven by repeated elements and novel gene families across ecological guilds.</title>
        <authorList>
            <consortium name="Lawrence Berkeley National Laboratory"/>
            <person name="Harder C.B."/>
            <person name="Miyauchi S."/>
            <person name="Viragh M."/>
            <person name="Kuo A."/>
            <person name="Thoen E."/>
            <person name="Andreopoulos B."/>
            <person name="Lu D."/>
            <person name="Skrede I."/>
            <person name="Drula E."/>
            <person name="Henrissat B."/>
            <person name="Morin E."/>
            <person name="Kohler A."/>
            <person name="Barry K."/>
            <person name="LaButti K."/>
            <person name="Morin E."/>
            <person name="Salamov A."/>
            <person name="Lipzen A."/>
            <person name="Mereny Z."/>
            <person name="Hegedus B."/>
            <person name="Baldrian P."/>
            <person name="Stursova M."/>
            <person name="Weitz H."/>
            <person name="Taylor A."/>
            <person name="Grigoriev I.V."/>
            <person name="Nagy L.G."/>
            <person name="Martin F."/>
            <person name="Kauserud H."/>
        </authorList>
    </citation>
    <scope>NUCLEOTIDE SEQUENCE</scope>
    <source>
        <strain evidence="2">CBHHK002</strain>
    </source>
</reference>
<protein>
    <submittedName>
        <fullName evidence="2">Uncharacterized protein</fullName>
    </submittedName>
</protein>
<gene>
    <name evidence="2" type="ORF">DFH08DRAFT_973477</name>
</gene>
<organism evidence="2 3">
    <name type="scientific">Mycena albidolilacea</name>
    <dbReference type="NCBI Taxonomy" id="1033008"/>
    <lineage>
        <taxon>Eukaryota</taxon>
        <taxon>Fungi</taxon>
        <taxon>Dikarya</taxon>
        <taxon>Basidiomycota</taxon>
        <taxon>Agaricomycotina</taxon>
        <taxon>Agaricomycetes</taxon>
        <taxon>Agaricomycetidae</taxon>
        <taxon>Agaricales</taxon>
        <taxon>Marasmiineae</taxon>
        <taxon>Mycenaceae</taxon>
        <taxon>Mycena</taxon>
    </lineage>
</organism>
<dbReference type="EMBL" id="JARIHO010000072">
    <property type="protein sequence ID" value="KAJ7312399.1"/>
    <property type="molecule type" value="Genomic_DNA"/>
</dbReference>
<accession>A0AAD6Z9E0</accession>
<comment type="caution">
    <text evidence="2">The sequence shown here is derived from an EMBL/GenBank/DDBJ whole genome shotgun (WGS) entry which is preliminary data.</text>
</comment>
<evidence type="ECO:0000313" key="3">
    <source>
        <dbReference type="Proteomes" id="UP001218218"/>
    </source>
</evidence>
<dbReference type="AlphaFoldDB" id="A0AAD6Z9E0"/>
<dbReference type="Proteomes" id="UP001218218">
    <property type="component" value="Unassembled WGS sequence"/>
</dbReference>
<name>A0AAD6Z9E0_9AGAR</name>
<feature type="signal peptide" evidence="1">
    <location>
        <begin position="1"/>
        <end position="23"/>
    </location>
</feature>